<proteinExistence type="predicted"/>
<gene>
    <name evidence="2" type="ORF">D4L85_06870</name>
</gene>
<name>A0A385SMW0_9BACT</name>
<evidence type="ECO:0000313" key="2">
    <source>
        <dbReference type="EMBL" id="AYB30328.1"/>
    </source>
</evidence>
<keyword evidence="1" id="KW-0732">Signal</keyword>
<dbReference type="AlphaFoldDB" id="A0A385SMW0"/>
<feature type="chain" id="PRO_5017396973" description="Carboxypeptidase-like regulatory domain-containing protein" evidence="1">
    <location>
        <begin position="41"/>
        <end position="256"/>
    </location>
</feature>
<feature type="signal peptide" evidence="1">
    <location>
        <begin position="1"/>
        <end position="40"/>
    </location>
</feature>
<evidence type="ECO:0008006" key="4">
    <source>
        <dbReference type="Google" id="ProtNLM"/>
    </source>
</evidence>
<evidence type="ECO:0000313" key="3">
    <source>
        <dbReference type="Proteomes" id="UP000266183"/>
    </source>
</evidence>
<reference evidence="3" key="1">
    <citation type="submission" date="2018-09" db="EMBL/GenBank/DDBJ databases">
        <title>Chryseolinea sp. KIS68-18 isolated from soil.</title>
        <authorList>
            <person name="Weon H.-Y."/>
            <person name="Kwon S.-W."/>
            <person name="Lee S.A."/>
        </authorList>
    </citation>
    <scope>NUCLEOTIDE SEQUENCE [LARGE SCALE GENOMIC DNA]</scope>
    <source>
        <strain evidence="3">KIS68-18</strain>
    </source>
</reference>
<dbReference type="Proteomes" id="UP000266183">
    <property type="component" value="Chromosome"/>
</dbReference>
<sequence>MVPLELFGNRQHPIPKPLSVMKKLALGCLLLSYLSAFSQANEGTSLRVYGVVIDSIYQLPISDVHVSTKRYGTITADNGIFSLLLSSGDSLYFSHVNYKPFVFVYYAGIHNHLKIALIPKVRILREVKVFPFDTEEAFKTKLLEGDAVESHDVEVAKENSAKLKGLGAYAPPPSLDILGRFEAGLEGPQGVTFFSSKSGKGIFEIIKGPKNHDASYRPPKVKDSTPVKFNTLKANTLKIDSVKRDSVKSKGPKPLD</sequence>
<dbReference type="KEGG" id="chk:D4L85_06870"/>
<dbReference type="InterPro" id="IPR008969">
    <property type="entry name" value="CarboxyPept-like_regulatory"/>
</dbReference>
<accession>A0A385SMW0</accession>
<protein>
    <recommendedName>
        <fullName evidence="4">Carboxypeptidase-like regulatory domain-containing protein</fullName>
    </recommendedName>
</protein>
<dbReference type="SUPFAM" id="SSF49464">
    <property type="entry name" value="Carboxypeptidase regulatory domain-like"/>
    <property type="match status" value="1"/>
</dbReference>
<evidence type="ECO:0000256" key="1">
    <source>
        <dbReference type="SAM" id="SignalP"/>
    </source>
</evidence>
<organism evidence="2 3">
    <name type="scientific">Chryseolinea soli</name>
    <dbReference type="NCBI Taxonomy" id="2321403"/>
    <lineage>
        <taxon>Bacteria</taxon>
        <taxon>Pseudomonadati</taxon>
        <taxon>Bacteroidota</taxon>
        <taxon>Cytophagia</taxon>
        <taxon>Cytophagales</taxon>
        <taxon>Fulvivirgaceae</taxon>
        <taxon>Chryseolinea</taxon>
    </lineage>
</organism>
<keyword evidence="3" id="KW-1185">Reference proteome</keyword>
<dbReference type="EMBL" id="CP032382">
    <property type="protein sequence ID" value="AYB30328.1"/>
    <property type="molecule type" value="Genomic_DNA"/>
</dbReference>